<proteinExistence type="predicted"/>
<name>A0A6J5RRZ0_9CAUD</name>
<accession>A0A6J5RRZ0</accession>
<gene>
    <name evidence="1" type="ORF">UFOVP1195_79</name>
    <name evidence="2" type="ORF">UFOVP1288_79</name>
    <name evidence="3" type="ORF">UFOVP1409_79</name>
</gene>
<reference evidence="2" key="1">
    <citation type="submission" date="2020-05" db="EMBL/GenBank/DDBJ databases">
        <authorList>
            <person name="Chiriac C."/>
            <person name="Salcher M."/>
            <person name="Ghai R."/>
            <person name="Kavagutti S V."/>
        </authorList>
    </citation>
    <scope>NUCLEOTIDE SEQUENCE</scope>
</reference>
<evidence type="ECO:0000313" key="3">
    <source>
        <dbReference type="EMBL" id="CAB4205240.1"/>
    </source>
</evidence>
<dbReference type="EMBL" id="LR797149">
    <property type="protein sequence ID" value="CAB4190605.1"/>
    <property type="molecule type" value="Genomic_DNA"/>
</dbReference>
<dbReference type="EMBL" id="LR797352">
    <property type="protein sequence ID" value="CAB4205240.1"/>
    <property type="molecule type" value="Genomic_DNA"/>
</dbReference>
<evidence type="ECO:0000313" key="2">
    <source>
        <dbReference type="EMBL" id="CAB4196341.1"/>
    </source>
</evidence>
<organism evidence="2">
    <name type="scientific">uncultured Caudovirales phage</name>
    <dbReference type="NCBI Taxonomy" id="2100421"/>
    <lineage>
        <taxon>Viruses</taxon>
        <taxon>Duplodnaviria</taxon>
        <taxon>Heunggongvirae</taxon>
        <taxon>Uroviricota</taxon>
        <taxon>Caudoviricetes</taxon>
        <taxon>Peduoviridae</taxon>
        <taxon>Maltschvirus</taxon>
        <taxon>Maltschvirus maltsch</taxon>
    </lineage>
</organism>
<dbReference type="EMBL" id="LR797238">
    <property type="protein sequence ID" value="CAB4196341.1"/>
    <property type="molecule type" value="Genomic_DNA"/>
</dbReference>
<sequence length="152" mass="17287">MKKTKNGIAKVRKQALKDAKRMNKARLAETSTLNLMLDEMYAEKAPLEVRNALHRFLATPKAILPRPYFQDPVPGKTHTYPTKKIEIAPPTIGEWLDWAVEATDIHPMVSLWLTVYFDQKDTLTGTITYRHLTALSTLLNKHQSALHPVQSV</sequence>
<evidence type="ECO:0000313" key="1">
    <source>
        <dbReference type="EMBL" id="CAB4190605.1"/>
    </source>
</evidence>
<protein>
    <submittedName>
        <fullName evidence="2">Uncharacterized protein</fullName>
    </submittedName>
</protein>